<dbReference type="PANTHER" id="PTHR10799">
    <property type="entry name" value="SNF2/RAD54 HELICASE FAMILY"/>
    <property type="match status" value="1"/>
</dbReference>
<evidence type="ECO:0000259" key="7">
    <source>
        <dbReference type="PROSITE" id="PS51194"/>
    </source>
</evidence>
<keyword evidence="2" id="KW-0863">Zinc-finger</keyword>
<evidence type="ECO:0000259" key="6">
    <source>
        <dbReference type="PROSITE" id="PS51192"/>
    </source>
</evidence>
<feature type="region of interest" description="Disordered" evidence="5">
    <location>
        <begin position="1505"/>
        <end position="1526"/>
    </location>
</feature>
<dbReference type="SMART" id="SM00490">
    <property type="entry name" value="HELICc"/>
    <property type="match status" value="1"/>
</dbReference>
<dbReference type="GO" id="GO:0016787">
    <property type="term" value="F:hydrolase activity"/>
    <property type="evidence" value="ECO:0007669"/>
    <property type="project" value="UniProtKB-KW"/>
</dbReference>
<dbReference type="Pfam" id="PF00271">
    <property type="entry name" value="Helicase_C"/>
    <property type="match status" value="1"/>
</dbReference>
<feature type="region of interest" description="Disordered" evidence="5">
    <location>
        <begin position="1337"/>
        <end position="1358"/>
    </location>
</feature>
<feature type="compositionally biased region" description="Low complexity" evidence="5">
    <location>
        <begin position="276"/>
        <end position="290"/>
    </location>
</feature>
<keyword evidence="1" id="KW-0479">Metal-binding</keyword>
<feature type="region of interest" description="Disordered" evidence="5">
    <location>
        <begin position="481"/>
        <end position="518"/>
    </location>
</feature>
<dbReference type="PROSITE" id="PS51194">
    <property type="entry name" value="HELICASE_CTER"/>
    <property type="match status" value="1"/>
</dbReference>
<feature type="compositionally biased region" description="Basic residues" evidence="5">
    <location>
        <begin position="1514"/>
        <end position="1526"/>
    </location>
</feature>
<dbReference type="Pfam" id="PF00176">
    <property type="entry name" value="SNF2-rel_dom"/>
    <property type="match status" value="1"/>
</dbReference>
<dbReference type="InterPro" id="IPR000330">
    <property type="entry name" value="SNF2_N"/>
</dbReference>
<evidence type="ECO:0000256" key="3">
    <source>
        <dbReference type="ARBA" id="ARBA00022801"/>
    </source>
</evidence>
<dbReference type="PROSITE" id="PS51192">
    <property type="entry name" value="HELICASE_ATP_BIND_1"/>
    <property type="match status" value="1"/>
</dbReference>
<feature type="region of interest" description="Disordered" evidence="5">
    <location>
        <begin position="138"/>
        <end position="168"/>
    </location>
</feature>
<feature type="compositionally biased region" description="Acidic residues" evidence="5">
    <location>
        <begin position="335"/>
        <end position="352"/>
    </location>
</feature>
<dbReference type="InterPro" id="IPR038718">
    <property type="entry name" value="SNF2-like_sf"/>
</dbReference>
<dbReference type="CDD" id="cd20405">
    <property type="entry name" value="Tudor_Agenet_AtDUF_rpt1_3"/>
    <property type="match status" value="1"/>
</dbReference>
<reference evidence="8 9" key="1">
    <citation type="submission" date="2016-10" db="EMBL/GenBank/DDBJ databases">
        <authorList>
            <person name="Cai Z."/>
        </authorList>
    </citation>
    <scope>NUCLEOTIDE SEQUENCE [LARGE SCALE GENOMIC DNA]</scope>
</reference>
<dbReference type="InterPro" id="IPR049730">
    <property type="entry name" value="SNF2/RAD54-like_C"/>
</dbReference>
<dbReference type="Gene3D" id="3.40.50.300">
    <property type="entry name" value="P-loop containing nucleotide triphosphate hydrolases"/>
    <property type="match status" value="1"/>
</dbReference>
<dbReference type="SUPFAM" id="SSF52540">
    <property type="entry name" value="P-loop containing nucleoside triphosphate hydrolases"/>
    <property type="match status" value="2"/>
</dbReference>
<proteinExistence type="predicted"/>
<evidence type="ECO:0008006" key="10">
    <source>
        <dbReference type="Google" id="ProtNLM"/>
    </source>
</evidence>
<feature type="compositionally biased region" description="Low complexity" evidence="5">
    <location>
        <begin position="325"/>
        <end position="334"/>
    </location>
</feature>
<dbReference type="InterPro" id="IPR001965">
    <property type="entry name" value="Znf_PHD"/>
</dbReference>
<feature type="compositionally biased region" description="Low complexity" evidence="5">
    <location>
        <begin position="142"/>
        <end position="165"/>
    </location>
</feature>
<accession>A0A383VR13</accession>
<evidence type="ECO:0000256" key="2">
    <source>
        <dbReference type="ARBA" id="ARBA00022771"/>
    </source>
</evidence>
<dbReference type="InterPro" id="IPR001650">
    <property type="entry name" value="Helicase_C-like"/>
</dbReference>
<evidence type="ECO:0000256" key="5">
    <source>
        <dbReference type="SAM" id="MobiDB-lite"/>
    </source>
</evidence>
<dbReference type="SMART" id="SM00249">
    <property type="entry name" value="PHD"/>
    <property type="match status" value="1"/>
</dbReference>
<evidence type="ECO:0000313" key="9">
    <source>
        <dbReference type="Proteomes" id="UP000256970"/>
    </source>
</evidence>
<dbReference type="InterPro" id="IPR011011">
    <property type="entry name" value="Znf_FYVE_PHD"/>
</dbReference>
<evidence type="ECO:0000256" key="4">
    <source>
        <dbReference type="ARBA" id="ARBA00022833"/>
    </source>
</evidence>
<dbReference type="InterPro" id="IPR014001">
    <property type="entry name" value="Helicase_ATP-bd"/>
</dbReference>
<dbReference type="GO" id="GO:0005524">
    <property type="term" value="F:ATP binding"/>
    <property type="evidence" value="ECO:0007669"/>
    <property type="project" value="InterPro"/>
</dbReference>
<keyword evidence="4" id="KW-0862">Zinc</keyword>
<gene>
    <name evidence="8" type="ORF">BQ4739_LOCUS8291</name>
</gene>
<dbReference type="InterPro" id="IPR027417">
    <property type="entry name" value="P-loop_NTPase"/>
</dbReference>
<keyword evidence="3" id="KW-0378">Hydrolase</keyword>
<name>A0A383VR13_TETOB</name>
<dbReference type="GO" id="GO:0008270">
    <property type="term" value="F:zinc ion binding"/>
    <property type="evidence" value="ECO:0007669"/>
    <property type="project" value="UniProtKB-KW"/>
</dbReference>
<dbReference type="CDD" id="cd18793">
    <property type="entry name" value="SF2_C_SNF"/>
    <property type="match status" value="1"/>
</dbReference>
<dbReference type="Gene3D" id="3.30.40.10">
    <property type="entry name" value="Zinc/RING finger domain, C3HC4 (zinc finger)"/>
    <property type="match status" value="1"/>
</dbReference>
<dbReference type="InterPro" id="IPR013083">
    <property type="entry name" value="Znf_RING/FYVE/PHD"/>
</dbReference>
<dbReference type="Gene3D" id="3.40.50.10810">
    <property type="entry name" value="Tandem AAA-ATPase domain"/>
    <property type="match status" value="1"/>
</dbReference>
<dbReference type="STRING" id="3088.A0A383VR13"/>
<feature type="region of interest" description="Disordered" evidence="5">
    <location>
        <begin position="270"/>
        <end position="398"/>
    </location>
</feature>
<feature type="domain" description="Helicase C-terminal" evidence="7">
    <location>
        <begin position="918"/>
        <end position="1077"/>
    </location>
</feature>
<dbReference type="Pfam" id="PF05641">
    <property type="entry name" value="Agenet"/>
    <property type="match status" value="1"/>
</dbReference>
<dbReference type="InterPro" id="IPR008395">
    <property type="entry name" value="Agenet-like_dom"/>
</dbReference>
<organism evidence="8 9">
    <name type="scientific">Tetradesmus obliquus</name>
    <name type="common">Green alga</name>
    <name type="synonym">Acutodesmus obliquus</name>
    <dbReference type="NCBI Taxonomy" id="3088"/>
    <lineage>
        <taxon>Eukaryota</taxon>
        <taxon>Viridiplantae</taxon>
        <taxon>Chlorophyta</taxon>
        <taxon>core chlorophytes</taxon>
        <taxon>Chlorophyceae</taxon>
        <taxon>CS clade</taxon>
        <taxon>Sphaeropleales</taxon>
        <taxon>Scenedesmaceae</taxon>
        <taxon>Tetradesmus</taxon>
    </lineage>
</organism>
<sequence length="1526" mass="165431">MYKPLQLVEVAGTPEEGFPSSWVIGTIVESKGSEGAKVQYLEFLDEDTGDQLIEDVPLERLRPALPPSVRFAQWEELQVGMAVEMHQDDVWWKGLALRTTPAGMHVYMPDVDHSTVFVKLLKKLRPAYDWVPAETAANDSMQQQQQQQSAEQQQQDEQQQQQQLQGHWQARGLSAATLKELKLTRPEKEASMRLPAQLPHEPMFSELTAALARAKAASSSGAGAAVAGAPSGSEAGSPLDAAATATSSDQLGQAAAAAAAEQQLVKQPGGLKRTGSETASAAEDAATAADISRQRPAPLQLQGDGMDVDSGAAAAEAQQPGHYNLQQQQQQQDAMEQDWEMQEDDDDDELDYAEQQQQQQRISARKQRRLTRSASASSSQLDAGPSRRSGRQAAAAEAAAEAAATAAAVAAASHTPPRRSGREARKRVVYVDGMPVLRDNLYGEEGEPSVWDKELAEQPYTEQGYPTSMPLSPGAAHRHQQLEHLRQARKQKQAEREARCLSSKPPRGPSAAGHGLASRRNHNAGVRATTQAVAAVRAAYLASHLTKLRPFIAPGVAEAIERTAAAAPAGALQLPDPPSSPPEQLKAVLRDYQVEGVAWLLAQHQRGINSILADEMGLGKTLQTIAFLATLKWGLGVPGPHLVVVPLSVMSSWMAELARWCPELRAVRLHTSDPEERKRIKKHVLSNPDSFDVAVTTYEMVNSADFGRPIQTSITWRYLVLDEGHRVRNEDTLTVKALRAVRRGNVLLLTGTPLQNSMVELYGLLSFMYPDVFTTPGPFEAAFNLVKGQVDAGALSDAHYLLRPFCLRRIKDEVEVALPPKVETRIAVPLSDQQTFWYRRLLLRNHEALSALESSVTNSSAGAKQIVGEGNAWRRLLNLIMQLRKVVNHPFMLPDSEPRGEGTSSLKELLEASGKLSVLDRLLGKLKARGHRVVLFSQFTMMLDILGDYLEQAGYEYTRLDGSTNRVQRMINISQFQKPNSKLTVFLSSTRSGGLGLNLQSADTVILYDSDWNPQMDMQAMARVHRIGQTKPVHVYRLITSSSVEERMLQRADAKLYLDQMVNRGSTARAQQLDSLNTSELLSMLSFGADRILSNQAGEPPSDADLERILDRSQDAAQKAAAALAAEKAAADKAAAKATAAADAEGGGAAAACSSAAAEAAAAVKQEAASIKQEAQDGEAAAAAAAAGDSIPNGVVAEAAGGTVLMDCHLTAATFQPGAPPPSTFTLNGVDYSRDALEQLRQQAAADAAAAGSSRGMPLAQRKLLASYSSKQAPEEGVKAQLRDIASEYWADRHRRQLEEAEGGGGHKPERERATRTTIVDGYEVLKVNNYDADKGGIGAWEETGGPRPQEAPKRKLQKAGRDYAHQDVCQVCWDGGDLICCDVCPAAYHAECLGQDIAHLTSRNHWACPHHSCATCGRGPQAAGGLLFRCGVCECAWCEDHLPAEHEILGEWPMYQALGQDHPSNACFVMCGPDCQQLQRRLAPTITATIETYTADPQLRFREAQEDEAGNLKAKKKARKTTSRK</sequence>
<feature type="domain" description="Helicase ATP-binding" evidence="6">
    <location>
        <begin position="601"/>
        <end position="771"/>
    </location>
</feature>
<keyword evidence="9" id="KW-1185">Reference proteome</keyword>
<dbReference type="Proteomes" id="UP000256970">
    <property type="component" value="Unassembled WGS sequence"/>
</dbReference>
<protein>
    <recommendedName>
        <fullName evidence="10">SNF2 super family</fullName>
    </recommendedName>
</protein>
<feature type="compositionally biased region" description="Basic and acidic residues" evidence="5">
    <location>
        <begin position="481"/>
        <end position="499"/>
    </location>
</feature>
<dbReference type="SMART" id="SM00487">
    <property type="entry name" value="DEXDc"/>
    <property type="match status" value="1"/>
</dbReference>
<feature type="compositionally biased region" description="Low complexity" evidence="5">
    <location>
        <begin position="223"/>
        <end position="237"/>
    </location>
</feature>
<evidence type="ECO:0000256" key="1">
    <source>
        <dbReference type="ARBA" id="ARBA00022723"/>
    </source>
</evidence>
<evidence type="ECO:0000313" key="8">
    <source>
        <dbReference type="EMBL" id="SZX67958.1"/>
    </source>
</evidence>
<dbReference type="EMBL" id="FNXT01000825">
    <property type="protein sequence ID" value="SZX67958.1"/>
    <property type="molecule type" value="Genomic_DNA"/>
</dbReference>
<feature type="region of interest" description="Disordered" evidence="5">
    <location>
        <begin position="223"/>
        <end position="247"/>
    </location>
</feature>
<dbReference type="SUPFAM" id="SSF57903">
    <property type="entry name" value="FYVE/PHD zinc finger"/>
    <property type="match status" value="1"/>
</dbReference>